<organism evidence="2 3">
    <name type="scientific">Coralloluteibacterium thermophilum</name>
    <dbReference type="NCBI Taxonomy" id="2707049"/>
    <lineage>
        <taxon>Bacteria</taxon>
        <taxon>Pseudomonadati</taxon>
        <taxon>Pseudomonadota</taxon>
        <taxon>Gammaproteobacteria</taxon>
        <taxon>Lysobacterales</taxon>
        <taxon>Lysobacteraceae</taxon>
        <taxon>Coralloluteibacterium</taxon>
    </lineage>
</organism>
<dbReference type="Proteomes" id="UP001595892">
    <property type="component" value="Unassembled WGS sequence"/>
</dbReference>
<keyword evidence="1" id="KW-0732">Signal</keyword>
<feature type="signal peptide" evidence="1">
    <location>
        <begin position="1"/>
        <end position="32"/>
    </location>
</feature>
<dbReference type="RefSeq" id="WP_377004505.1">
    <property type="nucleotide sequence ID" value="NZ_JBHSGG010000028.1"/>
</dbReference>
<proteinExistence type="predicted"/>
<evidence type="ECO:0008006" key="4">
    <source>
        <dbReference type="Google" id="ProtNLM"/>
    </source>
</evidence>
<name>A0ABV9NLL7_9GAMM</name>
<evidence type="ECO:0000313" key="2">
    <source>
        <dbReference type="EMBL" id="MFC4728474.1"/>
    </source>
</evidence>
<keyword evidence="3" id="KW-1185">Reference proteome</keyword>
<feature type="chain" id="PRO_5046674255" description="Dicarboxylate transport domain-containing protein" evidence="1">
    <location>
        <begin position="33"/>
        <end position="684"/>
    </location>
</feature>
<accession>A0ABV9NLL7</accession>
<sequence>MLCLFLRRKLHRRVGAACLALLALLAATPAAARVLEMRVAAVDATVATASGVDLRLDWPDGASEGALDLRVRRLEAPDYGMRFDAVRWRCALRRDGGIWRCRGGVSAAGGGPGHELAVAFSDAGLEGEFGRGERRVQVAQSAEAPGRLEILARHIPVAWMEAYLALLWEEGSFTAGRLDGRFQVDTGDTVAGRGELTIRELAFDTPDGQFAAEGLGASARIDYRGGARARLAVEGTLEGGDFLAGGFFVTLPDTPVAVALAGAQGADAGWRFDRLHWRDGRALDVRGELALAPDYGLDALALEIDSRHLASAGPRYLESVFGLVGLAGLQLNGGAHARLEMDAEGPVAAVLRLDDVGAGHPDGRFGSDGLDGTIAWSAAGERRGRLTWRGVSIHGIPILAADLDLRSVDGTLSLAEAADIEMLGGWLHLETLAITPPLRGRDTQGAFAMHLDGIDIAQLAAWLDWPPFTGRLDGRIPGVRYADGRLDFDGNLVLQLFDGTVQISHLMMERPFGVAPTLSANIAIDGLDLSALTGVFGFGEITGALDGRINGLRMVDWSVVAFDAHLHTDDAWRGRRLVSQRAVQDITAVGGGGGLIGGLQGMALGFFDDFRYRRIGIRCRLVNTVCHMGGIAPADAGSSEDGYTIVEGAGLPRLTVIGHRRLVDWPTLLERLRVATEGDGPTID</sequence>
<gene>
    <name evidence="2" type="ORF">ACFO3Q_09870</name>
</gene>
<protein>
    <recommendedName>
        <fullName evidence="4">Dicarboxylate transport domain-containing protein</fullName>
    </recommendedName>
</protein>
<comment type="caution">
    <text evidence="2">The sequence shown here is derived from an EMBL/GenBank/DDBJ whole genome shotgun (WGS) entry which is preliminary data.</text>
</comment>
<dbReference type="EMBL" id="JBHSGG010000028">
    <property type="protein sequence ID" value="MFC4728474.1"/>
    <property type="molecule type" value="Genomic_DNA"/>
</dbReference>
<evidence type="ECO:0000313" key="3">
    <source>
        <dbReference type="Proteomes" id="UP001595892"/>
    </source>
</evidence>
<evidence type="ECO:0000256" key="1">
    <source>
        <dbReference type="SAM" id="SignalP"/>
    </source>
</evidence>
<reference evidence="3" key="1">
    <citation type="journal article" date="2019" name="Int. J. Syst. Evol. Microbiol.">
        <title>The Global Catalogue of Microorganisms (GCM) 10K type strain sequencing project: providing services to taxonomists for standard genome sequencing and annotation.</title>
        <authorList>
            <consortium name="The Broad Institute Genomics Platform"/>
            <consortium name="The Broad Institute Genome Sequencing Center for Infectious Disease"/>
            <person name="Wu L."/>
            <person name="Ma J."/>
        </authorList>
    </citation>
    <scope>NUCLEOTIDE SEQUENCE [LARGE SCALE GENOMIC DNA]</scope>
    <source>
        <strain evidence="3">CGMCC 1.13574</strain>
    </source>
</reference>